<dbReference type="eggNOG" id="ENOG502QQ1Q">
    <property type="taxonomic scope" value="Eukaryota"/>
</dbReference>
<dbReference type="Gene3D" id="2.60.40.1180">
    <property type="entry name" value="Golgi alpha-mannosidase II"/>
    <property type="match status" value="1"/>
</dbReference>
<proteinExistence type="predicted"/>
<feature type="domain" description="Glycosyl hydrolase family 59 central" evidence="1">
    <location>
        <begin position="54"/>
        <end position="107"/>
    </location>
</feature>
<dbReference type="InParanoid" id="G0MGD2"/>
<dbReference type="Proteomes" id="UP000008068">
    <property type="component" value="Unassembled WGS sequence"/>
</dbReference>
<dbReference type="GO" id="GO:0004336">
    <property type="term" value="F:galactosylceramidase activity"/>
    <property type="evidence" value="ECO:0007669"/>
    <property type="project" value="InterPro"/>
</dbReference>
<evidence type="ECO:0000313" key="3">
    <source>
        <dbReference type="EMBL" id="EGT56602.1"/>
    </source>
</evidence>
<feature type="domain" description="Glycosyl hydrolase family 59 C-terminal lectin" evidence="2">
    <location>
        <begin position="203"/>
        <end position="365"/>
    </location>
</feature>
<protein>
    <submittedName>
        <fullName evidence="3">Uncharacterized protein</fullName>
    </submittedName>
</protein>
<reference evidence="4" key="1">
    <citation type="submission" date="2011-07" db="EMBL/GenBank/DDBJ databases">
        <authorList>
            <consortium name="Caenorhabditis brenneri Sequencing and Analysis Consortium"/>
            <person name="Wilson R.K."/>
        </authorList>
    </citation>
    <scope>NUCLEOTIDE SEQUENCE [LARGE SCALE GENOMIC DNA]</scope>
    <source>
        <strain evidence="4">PB2801</strain>
    </source>
</reference>
<dbReference type="GO" id="GO:0016020">
    <property type="term" value="C:membrane"/>
    <property type="evidence" value="ECO:0007669"/>
    <property type="project" value="GOC"/>
</dbReference>
<sequence>MLSWHLMSAFYPQLPWWRCGLSRVDENGFETENAFHVLKYLLGHVKRGWKILREGSGRFEGGGTYVTFTDGKDLTVFVETMSYRNSLCEYSSPLPYSIQDLQIIDFQFLSPTPTGLNISLNFAHPQFLPLSPNFTIQFPLKSDSFGILTTLPITVPQKSTVSTPRLSLNYSDDFSSNYQYDDEPRFWIPQKGSWVVRDGRAVQKVTAPPISWCTSGVKTPYAVMAYPNKNAMLSADVMIPEDSGASSVILGLRSNCSGCDIESTNCRGIFVEIHFSTGKSTIFSDFVQRTEIAEVQTRRPIKHGSFYKLSIHLIDSHLLVKFGSHLLMTSVEIPENVLEKTNNDSLFVIGTGNFGISEWDNISTDQF</sequence>
<dbReference type="GO" id="GO:0006683">
    <property type="term" value="P:galactosylceramide catabolic process"/>
    <property type="evidence" value="ECO:0007669"/>
    <property type="project" value="InterPro"/>
</dbReference>
<dbReference type="PANTHER" id="PTHR15172">
    <property type="entry name" value="GALACTOCEREBROSIDASE"/>
    <property type="match status" value="1"/>
</dbReference>
<dbReference type="PANTHER" id="PTHR15172:SF1">
    <property type="entry name" value="GALACTOCEREBROSIDASE"/>
    <property type="match status" value="1"/>
</dbReference>
<dbReference type="InterPro" id="IPR049162">
    <property type="entry name" value="GH59_C"/>
</dbReference>
<evidence type="ECO:0000259" key="2">
    <source>
        <dbReference type="Pfam" id="PF21708"/>
    </source>
</evidence>
<name>G0MGD2_CAEBE</name>
<dbReference type="HOGENOM" id="CLU_754842_0_0_1"/>
<dbReference type="Gene3D" id="2.60.120.560">
    <property type="entry name" value="Exo-inulinase, domain 1"/>
    <property type="match status" value="1"/>
</dbReference>
<dbReference type="GO" id="GO:0005764">
    <property type="term" value="C:lysosome"/>
    <property type="evidence" value="ECO:0007669"/>
    <property type="project" value="TreeGrafter"/>
</dbReference>
<organism evidence="4">
    <name type="scientific">Caenorhabditis brenneri</name>
    <name type="common">Nematode worm</name>
    <dbReference type="NCBI Taxonomy" id="135651"/>
    <lineage>
        <taxon>Eukaryota</taxon>
        <taxon>Metazoa</taxon>
        <taxon>Ecdysozoa</taxon>
        <taxon>Nematoda</taxon>
        <taxon>Chromadorea</taxon>
        <taxon>Rhabditida</taxon>
        <taxon>Rhabditina</taxon>
        <taxon>Rhabditomorpha</taxon>
        <taxon>Rhabditoidea</taxon>
        <taxon>Rhabditidae</taxon>
        <taxon>Peloderinae</taxon>
        <taxon>Caenorhabditis</taxon>
    </lineage>
</organism>
<accession>G0MGD2</accession>
<gene>
    <name evidence="3" type="ORF">CAEBREN_31957</name>
</gene>
<dbReference type="STRING" id="135651.G0MGD2"/>
<dbReference type="InterPro" id="IPR001286">
    <property type="entry name" value="Glyco_hydro_59"/>
</dbReference>
<evidence type="ECO:0000313" key="4">
    <source>
        <dbReference type="Proteomes" id="UP000008068"/>
    </source>
</evidence>
<keyword evidence="4" id="KW-1185">Reference proteome</keyword>
<dbReference type="FunCoup" id="G0MGD2">
    <property type="interactions" value="1014"/>
</dbReference>
<dbReference type="InterPro" id="IPR013780">
    <property type="entry name" value="Glyco_hydro_b"/>
</dbReference>
<dbReference type="Pfam" id="PF21708">
    <property type="entry name" value="Glyco_hydro_59_C"/>
    <property type="match status" value="1"/>
</dbReference>
<dbReference type="AlphaFoldDB" id="G0MGD2"/>
<dbReference type="EMBL" id="GL379793">
    <property type="protein sequence ID" value="EGT56602.1"/>
    <property type="molecule type" value="Genomic_DNA"/>
</dbReference>
<dbReference type="InterPro" id="IPR035394">
    <property type="entry name" value="Glyco_hydro_59_dom"/>
</dbReference>
<dbReference type="Pfam" id="PF17387">
    <property type="entry name" value="Glyco_hydro_59M"/>
    <property type="match status" value="1"/>
</dbReference>
<evidence type="ECO:0000259" key="1">
    <source>
        <dbReference type="Pfam" id="PF17387"/>
    </source>
</evidence>
<dbReference type="OrthoDB" id="440760at2759"/>